<dbReference type="Pfam" id="PF04264">
    <property type="entry name" value="YceI"/>
    <property type="match status" value="1"/>
</dbReference>
<evidence type="ECO:0000256" key="1">
    <source>
        <dbReference type="SAM" id="SignalP"/>
    </source>
</evidence>
<proteinExistence type="predicted"/>
<feature type="chain" id="PRO_5045135135" evidence="1">
    <location>
        <begin position="27"/>
        <end position="241"/>
    </location>
</feature>
<keyword evidence="1" id="KW-0732">Signal</keyword>
<dbReference type="EMBL" id="JAVDXO010000001">
    <property type="protein sequence ID" value="MDR7305502.1"/>
    <property type="molecule type" value="Genomic_DNA"/>
</dbReference>
<evidence type="ECO:0000313" key="4">
    <source>
        <dbReference type="Proteomes" id="UP001268089"/>
    </source>
</evidence>
<reference evidence="3 4" key="1">
    <citation type="submission" date="2023-07" db="EMBL/GenBank/DDBJ databases">
        <title>Sorghum-associated microbial communities from plants grown in Nebraska, USA.</title>
        <authorList>
            <person name="Schachtman D."/>
        </authorList>
    </citation>
    <scope>NUCLEOTIDE SEQUENCE [LARGE SCALE GENOMIC DNA]</scope>
    <source>
        <strain evidence="3 4">BE308</strain>
    </source>
</reference>
<evidence type="ECO:0000259" key="2">
    <source>
        <dbReference type="SMART" id="SM00867"/>
    </source>
</evidence>
<dbReference type="SMART" id="SM00867">
    <property type="entry name" value="YceI"/>
    <property type="match status" value="1"/>
</dbReference>
<comment type="caution">
    <text evidence="3">The sequence shown here is derived from an EMBL/GenBank/DDBJ whole genome shotgun (WGS) entry which is preliminary data.</text>
</comment>
<evidence type="ECO:0000313" key="3">
    <source>
        <dbReference type="EMBL" id="MDR7305502.1"/>
    </source>
</evidence>
<dbReference type="PANTHER" id="PTHR34406:SF1">
    <property type="entry name" value="PROTEIN YCEI"/>
    <property type="match status" value="1"/>
</dbReference>
<dbReference type="InterPro" id="IPR036761">
    <property type="entry name" value="TTHA0802/YceI-like_sf"/>
</dbReference>
<dbReference type="SUPFAM" id="SSF101874">
    <property type="entry name" value="YceI-like"/>
    <property type="match status" value="1"/>
</dbReference>
<feature type="signal peptide" evidence="1">
    <location>
        <begin position="1"/>
        <end position="26"/>
    </location>
</feature>
<sequence>MPLLRPITRSTALLLGVAMLVSCTSAPPVDTPAQASPQRASPPAEPASPLLAKVYRIDPAASTLHILVYRGGAMARLGHNHVVSSPNLQGSVWQGASLENSGFDISVPVNDLVVDDNAARATEGEDFAQNVSEDAKLGTKANMLRDTLLDGARYPDIRITSIRVQGDATAPVVIAALRIKDQTREVTLPVALQTSGKRLQVQGKFEIRQTDFGITPLSIALGALQVVDTLTIKFALVAVAD</sequence>
<organism evidence="3 4">
    <name type="scientific">Rhodoferax saidenbachensis</name>
    <dbReference type="NCBI Taxonomy" id="1484693"/>
    <lineage>
        <taxon>Bacteria</taxon>
        <taxon>Pseudomonadati</taxon>
        <taxon>Pseudomonadota</taxon>
        <taxon>Betaproteobacteria</taxon>
        <taxon>Burkholderiales</taxon>
        <taxon>Comamonadaceae</taxon>
        <taxon>Rhodoferax</taxon>
    </lineage>
</organism>
<name>A0ABU1ZIZ0_9BURK</name>
<protein>
    <submittedName>
        <fullName evidence="3">Polyisoprenoid-binding protein YceI</fullName>
    </submittedName>
</protein>
<dbReference type="Proteomes" id="UP001268089">
    <property type="component" value="Unassembled WGS sequence"/>
</dbReference>
<dbReference type="Gene3D" id="2.40.128.110">
    <property type="entry name" value="Lipid/polyisoprenoid-binding, YceI-like"/>
    <property type="match status" value="1"/>
</dbReference>
<dbReference type="InterPro" id="IPR007372">
    <property type="entry name" value="Lipid/polyisoprenoid-bd_YceI"/>
</dbReference>
<feature type="domain" description="Lipid/polyisoprenoid-binding YceI-like" evidence="2">
    <location>
        <begin position="54"/>
        <end position="239"/>
    </location>
</feature>
<dbReference type="PANTHER" id="PTHR34406">
    <property type="entry name" value="PROTEIN YCEI"/>
    <property type="match status" value="1"/>
</dbReference>
<dbReference type="RefSeq" id="WP_310339623.1">
    <property type="nucleotide sequence ID" value="NZ_JAVDXO010000001.1"/>
</dbReference>
<accession>A0ABU1ZIZ0</accession>
<gene>
    <name evidence="3" type="ORF">J2X15_000768</name>
</gene>
<dbReference type="PROSITE" id="PS51257">
    <property type="entry name" value="PROKAR_LIPOPROTEIN"/>
    <property type="match status" value="1"/>
</dbReference>
<keyword evidence="4" id="KW-1185">Reference proteome</keyword>